<protein>
    <submittedName>
        <fullName evidence="2">DUF1349 domain-containing protein</fullName>
    </submittedName>
</protein>
<dbReference type="EMBL" id="JABCJR010000007">
    <property type="protein sequence ID" value="NMR69360.1"/>
    <property type="molecule type" value="Genomic_DNA"/>
</dbReference>
<dbReference type="SUPFAM" id="SSF49899">
    <property type="entry name" value="Concanavalin A-like lectins/glucanases"/>
    <property type="match status" value="1"/>
</dbReference>
<dbReference type="Pfam" id="PF17851">
    <property type="entry name" value="GH43_C2"/>
    <property type="match status" value="1"/>
</dbReference>
<organism evidence="2 3">
    <name type="scientific">Vibrio breoganii</name>
    <dbReference type="NCBI Taxonomy" id="553239"/>
    <lineage>
        <taxon>Bacteria</taxon>
        <taxon>Pseudomonadati</taxon>
        <taxon>Pseudomonadota</taxon>
        <taxon>Gammaproteobacteria</taxon>
        <taxon>Vibrionales</taxon>
        <taxon>Vibrionaceae</taxon>
        <taxon>Vibrio</taxon>
    </lineage>
</organism>
<proteinExistence type="predicted"/>
<dbReference type="RefSeq" id="WP_102329870.1">
    <property type="nucleotide sequence ID" value="NZ_JABBXC010000009.1"/>
</dbReference>
<dbReference type="InterPro" id="IPR013320">
    <property type="entry name" value="ConA-like_dom_sf"/>
</dbReference>
<name>A0ABX1U998_9VIBR</name>
<evidence type="ECO:0000313" key="2">
    <source>
        <dbReference type="EMBL" id="NMR69360.1"/>
    </source>
</evidence>
<feature type="domain" description="Beta-xylosidase C-terminal Concanavalin A-like" evidence="1">
    <location>
        <begin position="6"/>
        <end position="151"/>
    </location>
</feature>
<dbReference type="Gene3D" id="2.60.120.200">
    <property type="match status" value="1"/>
</dbReference>
<sequence>MIDLQQWQCPDPNQSPWAIEENSLKVQVAEGNMWGFGGKAKNNLFLKRIDTTEYAVQVAINLAPSRAYEQAGTGIYWDDDNYIKISKEMFNGRLSLVFATESSGNPRVNALLDYPSDDVTVRLEKSQTGVTAMFSTDGGTHWQLVGTSELLKGEDQGVMLYTFSGSTQAPNTVTFSDLIIESL</sequence>
<keyword evidence="3" id="KW-1185">Reference proteome</keyword>
<evidence type="ECO:0000259" key="1">
    <source>
        <dbReference type="Pfam" id="PF17851"/>
    </source>
</evidence>
<comment type="caution">
    <text evidence="2">The sequence shown here is derived from an EMBL/GenBank/DDBJ whole genome shotgun (WGS) entry which is preliminary data.</text>
</comment>
<evidence type="ECO:0000313" key="3">
    <source>
        <dbReference type="Proteomes" id="UP000590068"/>
    </source>
</evidence>
<dbReference type="Proteomes" id="UP000590068">
    <property type="component" value="Unassembled WGS sequence"/>
</dbReference>
<dbReference type="InterPro" id="IPR041542">
    <property type="entry name" value="GH43_C2"/>
</dbReference>
<reference evidence="2 3" key="1">
    <citation type="submission" date="2020-04" db="EMBL/GenBank/DDBJ databases">
        <title>WGS-Seq of Vibrio isolated by the O'Toole Lab.</title>
        <authorList>
            <person name="Mckone K.P."/>
            <person name="Whitaker R."/>
            <person name="Sevigney J.L."/>
            <person name="Herring J.B."/>
            <person name="O'Toole G."/>
        </authorList>
    </citation>
    <scope>NUCLEOTIDE SEQUENCE [LARGE SCALE GENOMIC DNA]</scope>
    <source>
        <strain evidence="2 3">BS_02</strain>
    </source>
</reference>
<gene>
    <name evidence="2" type="ORF">HJ568_05145</name>
</gene>
<accession>A0ABX1U998</accession>